<evidence type="ECO:0000313" key="2">
    <source>
        <dbReference type="EMBL" id="KAJ9696430.1"/>
    </source>
</evidence>
<comment type="caution">
    <text evidence="2">The sequence shown here is derived from an EMBL/GenBank/DDBJ whole genome shotgun (WGS) entry which is preliminary data.</text>
</comment>
<evidence type="ECO:0000313" key="3">
    <source>
        <dbReference type="Proteomes" id="UP001168098"/>
    </source>
</evidence>
<dbReference type="AlphaFoldDB" id="A0AA39DUW6"/>
<dbReference type="EMBL" id="JARBHA010000007">
    <property type="protein sequence ID" value="KAJ9696430.1"/>
    <property type="molecule type" value="Genomic_DNA"/>
</dbReference>
<keyword evidence="3" id="KW-1185">Reference proteome</keyword>
<sequence>MEERFFFRRVDADDLYVFRWVVRYRYTDVRFEEEPFERLLVERLKEFIREEMMMTPTLTHSNGDMVSGELQDGLIDGENESEESKQIDEERRKKNVDKDIETINRAT</sequence>
<dbReference type="Proteomes" id="UP001168098">
    <property type="component" value="Unassembled WGS sequence"/>
</dbReference>
<feature type="region of interest" description="Disordered" evidence="1">
    <location>
        <begin position="58"/>
        <end position="107"/>
    </location>
</feature>
<reference evidence="2 3" key="1">
    <citation type="journal article" date="2023" name="BMC Biotechnol.">
        <title>Vitis rotundifolia cv Carlos genome sequencing.</title>
        <authorList>
            <person name="Huff M."/>
            <person name="Hulse-Kemp A."/>
            <person name="Scheffler B."/>
            <person name="Youngblood R."/>
            <person name="Simpson S."/>
            <person name="Babiker E."/>
            <person name="Staton M."/>
        </authorList>
    </citation>
    <scope>NUCLEOTIDE SEQUENCE [LARGE SCALE GENOMIC DNA]</scope>
    <source>
        <tissue evidence="2">Leaf</tissue>
    </source>
</reference>
<name>A0AA39DUW6_VITRO</name>
<gene>
    <name evidence="2" type="ORF">PVL29_008581</name>
</gene>
<accession>A0AA39DUW6</accession>
<organism evidence="2 3">
    <name type="scientific">Vitis rotundifolia</name>
    <name type="common">Muscadine grape</name>
    <dbReference type="NCBI Taxonomy" id="103349"/>
    <lineage>
        <taxon>Eukaryota</taxon>
        <taxon>Viridiplantae</taxon>
        <taxon>Streptophyta</taxon>
        <taxon>Embryophyta</taxon>
        <taxon>Tracheophyta</taxon>
        <taxon>Spermatophyta</taxon>
        <taxon>Magnoliopsida</taxon>
        <taxon>eudicotyledons</taxon>
        <taxon>Gunneridae</taxon>
        <taxon>Pentapetalae</taxon>
        <taxon>rosids</taxon>
        <taxon>Vitales</taxon>
        <taxon>Vitaceae</taxon>
        <taxon>Viteae</taxon>
        <taxon>Vitis</taxon>
    </lineage>
</organism>
<protein>
    <submittedName>
        <fullName evidence="2">Uncharacterized protein</fullName>
    </submittedName>
</protein>
<feature type="compositionally biased region" description="Basic and acidic residues" evidence="1">
    <location>
        <begin position="82"/>
        <end position="107"/>
    </location>
</feature>
<evidence type="ECO:0000256" key="1">
    <source>
        <dbReference type="SAM" id="MobiDB-lite"/>
    </source>
</evidence>
<proteinExistence type="predicted"/>